<accession>A0A6N6VEP4</accession>
<keyword evidence="7" id="KW-1185">Reference proteome</keyword>
<proteinExistence type="predicted"/>
<gene>
    <name evidence="6" type="ORF">F2P47_14620</name>
</gene>
<comment type="caution">
    <text evidence="6">The sequence shown here is derived from an EMBL/GenBank/DDBJ whole genome shotgun (WGS) entry which is preliminary data.</text>
</comment>
<keyword evidence="1" id="KW-0805">Transcription regulation</keyword>
<dbReference type="PROSITE" id="PS50977">
    <property type="entry name" value="HTH_TETR_2"/>
    <property type="match status" value="1"/>
</dbReference>
<feature type="domain" description="HTH tetR-type" evidence="5">
    <location>
        <begin position="19"/>
        <end position="78"/>
    </location>
</feature>
<dbReference type="Proteomes" id="UP000468901">
    <property type="component" value="Unassembled WGS sequence"/>
</dbReference>
<dbReference type="EMBL" id="WESC01000014">
    <property type="protein sequence ID" value="KAB7739028.1"/>
    <property type="molecule type" value="Genomic_DNA"/>
</dbReference>
<dbReference type="RefSeq" id="WP_152217119.1">
    <property type="nucleotide sequence ID" value="NZ_JBAQYD010000321.1"/>
</dbReference>
<evidence type="ECO:0000256" key="1">
    <source>
        <dbReference type="ARBA" id="ARBA00023015"/>
    </source>
</evidence>
<evidence type="ECO:0000256" key="2">
    <source>
        <dbReference type="ARBA" id="ARBA00023125"/>
    </source>
</evidence>
<evidence type="ECO:0000313" key="6">
    <source>
        <dbReference type="EMBL" id="KAB7739028.1"/>
    </source>
</evidence>
<dbReference type="PANTHER" id="PTHR30055:SF234">
    <property type="entry name" value="HTH-TYPE TRANSCRIPTIONAL REGULATOR BETI"/>
    <property type="match status" value="1"/>
</dbReference>
<feature type="DNA-binding region" description="H-T-H motif" evidence="4">
    <location>
        <begin position="41"/>
        <end position="60"/>
    </location>
</feature>
<sequence>MQQAEETTDKEDGRRLRGQENRRRIVEAMLELVREGNISPGAEDVSARADVGLRTVFRHFNDMDSLYREISDVMLAEIEPIAAGPLPEGDWPTRLEAMIDRRIRVFEKIMPFKIAADVHKYRSAVLREDHDTLTKMQRTTLRKALPPALKHDRMQFEALDLLMSFDSWRRLRMEQGLSVAQARKTVILAVSAIAAAAGVQPTTSSI</sequence>
<organism evidence="6 7">
    <name type="scientific">Parvibaculum sedimenti</name>
    <dbReference type="NCBI Taxonomy" id="2608632"/>
    <lineage>
        <taxon>Bacteria</taxon>
        <taxon>Pseudomonadati</taxon>
        <taxon>Pseudomonadota</taxon>
        <taxon>Alphaproteobacteria</taxon>
        <taxon>Hyphomicrobiales</taxon>
        <taxon>Parvibaculaceae</taxon>
        <taxon>Parvibaculum</taxon>
    </lineage>
</organism>
<evidence type="ECO:0000256" key="4">
    <source>
        <dbReference type="PROSITE-ProRule" id="PRU00335"/>
    </source>
</evidence>
<dbReference type="AlphaFoldDB" id="A0A6N6VEP4"/>
<reference evidence="6 7" key="1">
    <citation type="submission" date="2019-09" db="EMBL/GenBank/DDBJ databases">
        <title>Parvibaculum sedimenti sp. nov., isolated from sediment.</title>
        <authorList>
            <person name="Wang Y."/>
        </authorList>
    </citation>
    <scope>NUCLEOTIDE SEQUENCE [LARGE SCALE GENOMIC DNA]</scope>
    <source>
        <strain evidence="6 7">HXT-9</strain>
    </source>
</reference>
<keyword evidence="3" id="KW-0804">Transcription</keyword>
<dbReference type="SUPFAM" id="SSF46689">
    <property type="entry name" value="Homeodomain-like"/>
    <property type="match status" value="1"/>
</dbReference>
<dbReference type="PANTHER" id="PTHR30055">
    <property type="entry name" value="HTH-TYPE TRANSCRIPTIONAL REGULATOR RUTR"/>
    <property type="match status" value="1"/>
</dbReference>
<evidence type="ECO:0000256" key="3">
    <source>
        <dbReference type="ARBA" id="ARBA00023163"/>
    </source>
</evidence>
<evidence type="ECO:0000259" key="5">
    <source>
        <dbReference type="PROSITE" id="PS50977"/>
    </source>
</evidence>
<dbReference type="InterPro" id="IPR009057">
    <property type="entry name" value="Homeodomain-like_sf"/>
</dbReference>
<name>A0A6N6VEP4_9HYPH</name>
<dbReference type="InterPro" id="IPR050109">
    <property type="entry name" value="HTH-type_TetR-like_transc_reg"/>
</dbReference>
<keyword evidence="2 4" id="KW-0238">DNA-binding</keyword>
<protein>
    <submittedName>
        <fullName evidence="6">TetR/AcrR family transcriptional regulator</fullName>
    </submittedName>
</protein>
<evidence type="ECO:0000313" key="7">
    <source>
        <dbReference type="Proteomes" id="UP000468901"/>
    </source>
</evidence>
<dbReference type="GO" id="GO:0003700">
    <property type="term" value="F:DNA-binding transcription factor activity"/>
    <property type="evidence" value="ECO:0007669"/>
    <property type="project" value="TreeGrafter"/>
</dbReference>
<dbReference type="InterPro" id="IPR001647">
    <property type="entry name" value="HTH_TetR"/>
</dbReference>
<dbReference type="GO" id="GO:0000976">
    <property type="term" value="F:transcription cis-regulatory region binding"/>
    <property type="evidence" value="ECO:0007669"/>
    <property type="project" value="TreeGrafter"/>
</dbReference>
<dbReference type="Gene3D" id="1.10.357.10">
    <property type="entry name" value="Tetracycline Repressor, domain 2"/>
    <property type="match status" value="1"/>
</dbReference>